<dbReference type="EMBL" id="DWYA01000075">
    <property type="protein sequence ID" value="HJB40439.1"/>
    <property type="molecule type" value="Genomic_DNA"/>
</dbReference>
<evidence type="ECO:0000313" key="2">
    <source>
        <dbReference type="Proteomes" id="UP000824209"/>
    </source>
</evidence>
<comment type="caution">
    <text evidence="1">The sequence shown here is derived from an EMBL/GenBank/DDBJ whole genome shotgun (WGS) entry which is preliminary data.</text>
</comment>
<proteinExistence type="predicted"/>
<organism evidence="1 2">
    <name type="scientific">Candidatus Ruthenibacterium avium</name>
    <dbReference type="NCBI Taxonomy" id="2838751"/>
    <lineage>
        <taxon>Bacteria</taxon>
        <taxon>Bacillati</taxon>
        <taxon>Bacillota</taxon>
        <taxon>Clostridia</taxon>
        <taxon>Eubacteriales</taxon>
        <taxon>Oscillospiraceae</taxon>
        <taxon>Ruthenibacterium</taxon>
    </lineage>
</organism>
<evidence type="ECO:0000313" key="1">
    <source>
        <dbReference type="EMBL" id="HJB40439.1"/>
    </source>
</evidence>
<sequence>MAMQKIKIDELTDAIVDALEEYREDVTEGVKDSVKTVAKEAAAELRRTSPKKTGGYAKGWTQKKVFENAQDLRMSVCNPKHYRRIHLLENGHAKVNGGRVNGVEHVYPAEQNAIRKLGGKVKVVIQK</sequence>
<reference evidence="1" key="2">
    <citation type="submission" date="2021-04" db="EMBL/GenBank/DDBJ databases">
        <authorList>
            <person name="Gilroy R."/>
        </authorList>
    </citation>
    <scope>NUCLEOTIDE SEQUENCE</scope>
    <source>
        <strain evidence="1">ChiBcec8-14828</strain>
    </source>
</reference>
<dbReference type="AlphaFoldDB" id="A0A9D2M4C7"/>
<dbReference type="Proteomes" id="UP000824209">
    <property type="component" value="Unassembled WGS sequence"/>
</dbReference>
<gene>
    <name evidence="1" type="ORF">H9943_08610</name>
</gene>
<reference evidence="1" key="1">
    <citation type="journal article" date="2021" name="PeerJ">
        <title>Extensive microbial diversity within the chicken gut microbiome revealed by metagenomics and culture.</title>
        <authorList>
            <person name="Gilroy R."/>
            <person name="Ravi A."/>
            <person name="Getino M."/>
            <person name="Pursley I."/>
            <person name="Horton D.L."/>
            <person name="Alikhan N.F."/>
            <person name="Baker D."/>
            <person name="Gharbi K."/>
            <person name="Hall N."/>
            <person name="Watson M."/>
            <person name="Adriaenssens E.M."/>
            <person name="Foster-Nyarko E."/>
            <person name="Jarju S."/>
            <person name="Secka A."/>
            <person name="Antonio M."/>
            <person name="Oren A."/>
            <person name="Chaudhuri R.R."/>
            <person name="La Ragione R."/>
            <person name="Hildebrand F."/>
            <person name="Pallen M.J."/>
        </authorList>
    </citation>
    <scope>NUCLEOTIDE SEQUENCE</scope>
    <source>
        <strain evidence="1">ChiBcec8-14828</strain>
    </source>
</reference>
<protein>
    <submittedName>
        <fullName evidence="1">HK97 gp10 family phage protein</fullName>
    </submittedName>
</protein>
<accession>A0A9D2M4C7</accession>
<dbReference type="Pfam" id="PF04883">
    <property type="entry name" value="HK97-gp10_like"/>
    <property type="match status" value="1"/>
</dbReference>
<name>A0A9D2M4C7_9FIRM</name>
<dbReference type="InterPro" id="IPR010064">
    <property type="entry name" value="HK97-gp10_tail"/>
</dbReference>